<feature type="domain" description="TonB C-terminal" evidence="2">
    <location>
        <begin position="81"/>
        <end position="143"/>
    </location>
</feature>
<evidence type="ECO:0000259" key="2">
    <source>
        <dbReference type="Pfam" id="PF03544"/>
    </source>
</evidence>
<organism evidence="3 4">
    <name type="scientific">Flavobacterium chungbukense</name>
    <dbReference type="NCBI Taxonomy" id="877464"/>
    <lineage>
        <taxon>Bacteria</taxon>
        <taxon>Pseudomonadati</taxon>
        <taxon>Bacteroidota</taxon>
        <taxon>Flavobacteriia</taxon>
        <taxon>Flavobacteriales</taxon>
        <taxon>Flavobacteriaceae</taxon>
        <taxon>Flavobacterium</taxon>
    </lineage>
</organism>
<protein>
    <recommendedName>
        <fullName evidence="2">TonB C-terminal domain-containing protein</fullName>
    </recommendedName>
</protein>
<sequence>MKKFSILILIFITQTTLCQNKEGKKTRDNLKDNLKNYEEEEIIFDENHVYNSAGLEILPSFPGGKVKLYQFIDDNYKKSNKKPTHQGKLFATFIIEKDGSLSDIKVLRDIGFGTGKELIRVLKLSPKWKPGKQKGKEVRTLYSIVIPVQI</sequence>
<dbReference type="InterPro" id="IPR037682">
    <property type="entry name" value="TonB_C"/>
</dbReference>
<keyword evidence="1" id="KW-0175">Coiled coil</keyword>
<keyword evidence="4" id="KW-1185">Reference proteome</keyword>
<dbReference type="Gene3D" id="3.30.1150.10">
    <property type="match status" value="1"/>
</dbReference>
<evidence type="ECO:0000256" key="1">
    <source>
        <dbReference type="SAM" id="Coils"/>
    </source>
</evidence>
<dbReference type="Proteomes" id="UP001501333">
    <property type="component" value="Unassembled WGS sequence"/>
</dbReference>
<gene>
    <name evidence="3" type="ORF">GCM10022250_39480</name>
</gene>
<reference evidence="4" key="1">
    <citation type="journal article" date="2019" name="Int. J. Syst. Evol. Microbiol.">
        <title>The Global Catalogue of Microorganisms (GCM) 10K type strain sequencing project: providing services to taxonomists for standard genome sequencing and annotation.</title>
        <authorList>
            <consortium name="The Broad Institute Genomics Platform"/>
            <consortium name="The Broad Institute Genome Sequencing Center for Infectious Disease"/>
            <person name="Wu L."/>
            <person name="Ma J."/>
        </authorList>
    </citation>
    <scope>NUCLEOTIDE SEQUENCE [LARGE SCALE GENOMIC DNA]</scope>
    <source>
        <strain evidence="4">JCM 17386</strain>
    </source>
</reference>
<dbReference type="SUPFAM" id="SSF74653">
    <property type="entry name" value="TolA/TonB C-terminal domain"/>
    <property type="match status" value="1"/>
</dbReference>
<dbReference type="EMBL" id="BAABAO010000013">
    <property type="protein sequence ID" value="GAA4139647.1"/>
    <property type="molecule type" value="Genomic_DNA"/>
</dbReference>
<dbReference type="Pfam" id="PF03544">
    <property type="entry name" value="TonB_C"/>
    <property type="match status" value="1"/>
</dbReference>
<dbReference type="RefSeq" id="WP_229349007.1">
    <property type="nucleotide sequence ID" value="NZ_BAABAO010000013.1"/>
</dbReference>
<feature type="coiled-coil region" evidence="1">
    <location>
        <begin position="20"/>
        <end position="47"/>
    </location>
</feature>
<comment type="caution">
    <text evidence="3">The sequence shown here is derived from an EMBL/GenBank/DDBJ whole genome shotgun (WGS) entry which is preliminary data.</text>
</comment>
<evidence type="ECO:0000313" key="3">
    <source>
        <dbReference type="EMBL" id="GAA4139647.1"/>
    </source>
</evidence>
<proteinExistence type="predicted"/>
<name>A0ABP7YR70_9FLAO</name>
<accession>A0ABP7YR70</accession>
<evidence type="ECO:0000313" key="4">
    <source>
        <dbReference type="Proteomes" id="UP001501333"/>
    </source>
</evidence>